<dbReference type="RefSeq" id="WP_189148155.1">
    <property type="nucleotide sequence ID" value="NZ_BAABER010000020.1"/>
</dbReference>
<evidence type="ECO:0000313" key="1">
    <source>
        <dbReference type="EMBL" id="GGJ34265.1"/>
    </source>
</evidence>
<evidence type="ECO:0008006" key="3">
    <source>
        <dbReference type="Google" id="ProtNLM"/>
    </source>
</evidence>
<keyword evidence="2" id="KW-1185">Reference proteome</keyword>
<reference evidence="1" key="2">
    <citation type="submission" date="2020-09" db="EMBL/GenBank/DDBJ databases">
        <authorList>
            <person name="Sun Q."/>
            <person name="Zhou Y."/>
        </authorList>
    </citation>
    <scope>NUCLEOTIDE SEQUENCE</scope>
    <source>
        <strain evidence="1">CGMCC 4.7272</strain>
    </source>
</reference>
<dbReference type="Proteomes" id="UP000625682">
    <property type="component" value="Unassembled WGS sequence"/>
</dbReference>
<protein>
    <recommendedName>
        <fullName evidence="3">PIN domain-containing protein</fullName>
    </recommendedName>
</protein>
<proteinExistence type="predicted"/>
<accession>A0A917NXA4</accession>
<comment type="caution">
    <text evidence="1">The sequence shown here is derived from an EMBL/GenBank/DDBJ whole genome shotgun (WGS) entry which is preliminary data.</text>
</comment>
<reference evidence="1" key="1">
    <citation type="journal article" date="2014" name="Int. J. Syst. Evol. Microbiol.">
        <title>Complete genome sequence of Corynebacterium casei LMG S-19264T (=DSM 44701T), isolated from a smear-ripened cheese.</title>
        <authorList>
            <consortium name="US DOE Joint Genome Institute (JGI-PGF)"/>
            <person name="Walter F."/>
            <person name="Albersmeier A."/>
            <person name="Kalinowski J."/>
            <person name="Ruckert C."/>
        </authorList>
    </citation>
    <scope>NUCLEOTIDE SEQUENCE</scope>
    <source>
        <strain evidence="1">CGMCC 4.7272</strain>
    </source>
</reference>
<dbReference type="EMBL" id="BMMU01000009">
    <property type="protein sequence ID" value="GGJ34265.1"/>
    <property type="molecule type" value="Genomic_DNA"/>
</dbReference>
<evidence type="ECO:0000313" key="2">
    <source>
        <dbReference type="Proteomes" id="UP000625682"/>
    </source>
</evidence>
<gene>
    <name evidence="1" type="ORF">GCM10012282_33770</name>
</gene>
<name>A0A917NXA4_9ACTN</name>
<dbReference type="AlphaFoldDB" id="A0A917NXA4"/>
<sequence length="365" mass="39871">MTDDQIAPLARRTPLDPYSSSAPHLVAIVDTNALLSSIENDCRKGFRSRLLRMSDDGTATLYAADHVLDETYEHLPRMAKRGLVPLATLRAHFEAEYLPALRFVTMSDVDDPDEQVLAINDTDDVPTGWLAKLIAPCVVFSDDRHLKKPGFAPKDWQRAAKSVLDIAKGVRDQAITVNAAALPARGVVGLVKLLGRQTGISPWAIGVVVLSGGALLLKKPNRRRAAASFAVKALEVVGTKLEVATAQERRGVEKLREVILAAPLRPTIRQQVAITLARQNQPLLAAEVQELVQAHFPDEPGVSLQEVRAVLEEGTEFVRVQRYRWQLGRGSRRGRVEATDQGDAGGGLLIECFYDEDQAASPKSS</sequence>
<organism evidence="1 2">
    <name type="scientific">Streptomyces lacrimifluminis</name>
    <dbReference type="NCBI Taxonomy" id="1500077"/>
    <lineage>
        <taxon>Bacteria</taxon>
        <taxon>Bacillati</taxon>
        <taxon>Actinomycetota</taxon>
        <taxon>Actinomycetes</taxon>
        <taxon>Kitasatosporales</taxon>
        <taxon>Streptomycetaceae</taxon>
        <taxon>Streptomyces</taxon>
    </lineage>
</organism>